<evidence type="ECO:0000256" key="1">
    <source>
        <dbReference type="ARBA" id="ARBA00022614"/>
    </source>
</evidence>
<dbReference type="PROSITE" id="PS51450">
    <property type="entry name" value="LRR"/>
    <property type="match status" value="2"/>
</dbReference>
<keyword evidence="3" id="KW-0732">Signal</keyword>
<dbReference type="AlphaFoldDB" id="A0A6P8YGI5"/>
<feature type="chain" id="PRO_5027658618" evidence="3">
    <location>
        <begin position="21"/>
        <end position="468"/>
    </location>
</feature>
<evidence type="ECO:0000256" key="3">
    <source>
        <dbReference type="SAM" id="SignalP"/>
    </source>
</evidence>
<dbReference type="Pfam" id="PF13855">
    <property type="entry name" value="LRR_8"/>
    <property type="match status" value="2"/>
</dbReference>
<evidence type="ECO:0000313" key="5">
    <source>
        <dbReference type="RefSeq" id="XP_034106372.1"/>
    </source>
</evidence>
<accession>A0A6P8YGI5</accession>
<keyword evidence="2" id="KW-0677">Repeat</keyword>
<feature type="signal peptide" evidence="3">
    <location>
        <begin position="1"/>
        <end position="20"/>
    </location>
</feature>
<dbReference type="PRINTS" id="PR00019">
    <property type="entry name" value="LEURICHRPT"/>
</dbReference>
<dbReference type="InterPro" id="IPR032675">
    <property type="entry name" value="LRR_dom_sf"/>
</dbReference>
<sequence>MSFLNWSILWLICCVVTAAAQFCEIVDSGIYSIKCHELSSLEEINDVPTTNLRGLEIRNTQTKLTIGAANSSLNLPQLSFLDLHVPRLELLSEGFSNLPHLWHLNISGCGVEQLLVSHFPTDCLLGQIYASDNKLSVLTKDLLSKFPNLIFGFFENNSLSHVELPYMGSLNILDLSHNDLTTFNITFGNCPYLKKLYLNNNKLTQFQITLPEEDVASSAEKVLGLEILDLSNNSISELLENQFESLGELVWLELSGNKIAVLKSAHFAGLTSLRFLHLQSNGKLELSEHAFEELKQLETLDLSYNGLEILSPHLFGYNEVDKQGLYDYLPMPYMRKLNLNGNKLQQLDPRTFEKLPSLDTLLLANNELRVLPEGLFVPIQNLRVLDMRHNQLTEISSDILKSLNNVKDLLINYNQLTFLPDLNGTLSHLQHIGIDGNPWQRDSFAQFEQWLIARKIQYLKDDDEKLPL</sequence>
<dbReference type="SUPFAM" id="SSF52058">
    <property type="entry name" value="L domain-like"/>
    <property type="match status" value="1"/>
</dbReference>
<gene>
    <name evidence="5" type="primary">LOC117569348</name>
</gene>
<protein>
    <submittedName>
        <fullName evidence="5">Protein artichoke-like isoform X1</fullName>
    </submittedName>
</protein>
<name>A0A6P8YGI5_DROAB</name>
<evidence type="ECO:0000313" key="4">
    <source>
        <dbReference type="Proteomes" id="UP000515160"/>
    </source>
</evidence>
<reference evidence="5" key="1">
    <citation type="submission" date="2025-08" db="UniProtKB">
        <authorList>
            <consortium name="RefSeq"/>
        </authorList>
    </citation>
    <scope>IDENTIFICATION</scope>
    <source>
        <strain evidence="5">15112-1751.03</strain>
        <tissue evidence="5">Whole Adult</tissue>
    </source>
</reference>
<dbReference type="SMART" id="SM00369">
    <property type="entry name" value="LRR_TYP"/>
    <property type="match status" value="10"/>
</dbReference>
<keyword evidence="1" id="KW-0433">Leucine-rich repeat</keyword>
<dbReference type="GeneID" id="117569348"/>
<evidence type="ECO:0000256" key="2">
    <source>
        <dbReference type="ARBA" id="ARBA00022737"/>
    </source>
</evidence>
<dbReference type="PANTHER" id="PTHR24366:SF96">
    <property type="entry name" value="LEUCINE RICH REPEAT CONTAINING 53"/>
    <property type="match status" value="1"/>
</dbReference>
<proteinExistence type="predicted"/>
<dbReference type="PANTHER" id="PTHR24366">
    <property type="entry name" value="IG(IMMUNOGLOBULIN) AND LRR(LEUCINE RICH REPEAT) DOMAINS"/>
    <property type="match status" value="1"/>
</dbReference>
<dbReference type="InterPro" id="IPR003591">
    <property type="entry name" value="Leu-rich_rpt_typical-subtyp"/>
</dbReference>
<dbReference type="Gene3D" id="3.80.10.10">
    <property type="entry name" value="Ribonuclease Inhibitor"/>
    <property type="match status" value="3"/>
</dbReference>
<keyword evidence="4" id="KW-1185">Reference proteome</keyword>
<dbReference type="Pfam" id="PF00560">
    <property type="entry name" value="LRR_1"/>
    <property type="match status" value="1"/>
</dbReference>
<dbReference type="SMART" id="SM00364">
    <property type="entry name" value="LRR_BAC"/>
    <property type="match status" value="5"/>
</dbReference>
<dbReference type="OrthoDB" id="676979at2759"/>
<organism evidence="4 5">
    <name type="scientific">Drosophila albomicans</name>
    <name type="common">Fruit fly</name>
    <dbReference type="NCBI Taxonomy" id="7291"/>
    <lineage>
        <taxon>Eukaryota</taxon>
        <taxon>Metazoa</taxon>
        <taxon>Ecdysozoa</taxon>
        <taxon>Arthropoda</taxon>
        <taxon>Hexapoda</taxon>
        <taxon>Insecta</taxon>
        <taxon>Pterygota</taxon>
        <taxon>Neoptera</taxon>
        <taxon>Endopterygota</taxon>
        <taxon>Diptera</taxon>
        <taxon>Brachycera</taxon>
        <taxon>Muscomorpha</taxon>
        <taxon>Ephydroidea</taxon>
        <taxon>Drosophilidae</taxon>
        <taxon>Drosophila</taxon>
    </lineage>
</organism>
<dbReference type="Proteomes" id="UP000515160">
    <property type="component" value="Chromosome 3"/>
</dbReference>
<dbReference type="InterPro" id="IPR001611">
    <property type="entry name" value="Leu-rich_rpt"/>
</dbReference>
<dbReference type="RefSeq" id="XP_034106372.1">
    <property type="nucleotide sequence ID" value="XM_034250481.2"/>
</dbReference>